<reference evidence="1 2" key="1">
    <citation type="submission" date="2016-07" db="EMBL/GenBank/DDBJ databases">
        <title>Pervasive Adenine N6-methylation of Active Genes in Fungi.</title>
        <authorList>
            <consortium name="DOE Joint Genome Institute"/>
            <person name="Mondo S.J."/>
            <person name="Dannebaum R.O."/>
            <person name="Kuo R.C."/>
            <person name="Labutti K."/>
            <person name="Haridas S."/>
            <person name="Kuo A."/>
            <person name="Salamov A."/>
            <person name="Ahrendt S.R."/>
            <person name="Lipzen A."/>
            <person name="Sullivan W."/>
            <person name="Andreopoulos W.B."/>
            <person name="Clum A."/>
            <person name="Lindquist E."/>
            <person name="Daum C."/>
            <person name="Ramamoorthy G.K."/>
            <person name="Gryganskyi A."/>
            <person name="Culley D."/>
            <person name="Magnuson J.K."/>
            <person name="James T.Y."/>
            <person name="O'Malley M.A."/>
            <person name="Stajich J.E."/>
            <person name="Spatafora J.W."/>
            <person name="Visel A."/>
            <person name="Grigoriev I.V."/>
        </authorList>
    </citation>
    <scope>NUCLEOTIDE SEQUENCE [LARGE SCALE GENOMIC DNA]</scope>
    <source>
        <strain evidence="1 2">PL171</strain>
    </source>
</reference>
<dbReference type="Proteomes" id="UP000193411">
    <property type="component" value="Unassembled WGS sequence"/>
</dbReference>
<evidence type="ECO:0000313" key="1">
    <source>
        <dbReference type="EMBL" id="ORZ37456.1"/>
    </source>
</evidence>
<comment type="caution">
    <text evidence="1">The sequence shown here is derived from an EMBL/GenBank/DDBJ whole genome shotgun (WGS) entry which is preliminary data.</text>
</comment>
<organism evidence="1 2">
    <name type="scientific">Catenaria anguillulae PL171</name>
    <dbReference type="NCBI Taxonomy" id="765915"/>
    <lineage>
        <taxon>Eukaryota</taxon>
        <taxon>Fungi</taxon>
        <taxon>Fungi incertae sedis</taxon>
        <taxon>Blastocladiomycota</taxon>
        <taxon>Blastocladiomycetes</taxon>
        <taxon>Blastocladiales</taxon>
        <taxon>Catenariaceae</taxon>
        <taxon>Catenaria</taxon>
    </lineage>
</organism>
<keyword evidence="2" id="KW-1185">Reference proteome</keyword>
<dbReference type="AlphaFoldDB" id="A0A1Y2HS80"/>
<accession>A0A1Y2HS80</accession>
<evidence type="ECO:0000313" key="2">
    <source>
        <dbReference type="Proteomes" id="UP000193411"/>
    </source>
</evidence>
<name>A0A1Y2HS80_9FUNG</name>
<gene>
    <name evidence="1" type="ORF">BCR44DRAFT_390355</name>
</gene>
<sequence length="153" mass="15985">MRMCRDSPTFRLATVFASTVNSAAPASQLPISLPAAFSSCMSAHGPKSDRHSILAALLHPHPNSINTLTARMSSLTTAIDAHCRQSARRPAVSRRCGTCHQVCWIRPAGCCVDAVCSQGPSGGRDGEQPAVSCCPAGRVCCCAINSIAVGYSI</sequence>
<proteinExistence type="predicted"/>
<protein>
    <submittedName>
        <fullName evidence="1">Uncharacterized protein</fullName>
    </submittedName>
</protein>
<dbReference type="EMBL" id="MCFL01000012">
    <property type="protein sequence ID" value="ORZ37456.1"/>
    <property type="molecule type" value="Genomic_DNA"/>
</dbReference>